<protein>
    <submittedName>
        <fullName evidence="1">Uncharacterized protein</fullName>
    </submittedName>
</protein>
<dbReference type="EMBL" id="JAUJEA010000003">
    <property type="protein sequence ID" value="MDN5201585.1"/>
    <property type="molecule type" value="Genomic_DNA"/>
</dbReference>
<dbReference type="Proteomes" id="UP001172082">
    <property type="component" value="Unassembled WGS sequence"/>
</dbReference>
<evidence type="ECO:0000313" key="2">
    <source>
        <dbReference type="Proteomes" id="UP001172082"/>
    </source>
</evidence>
<proteinExistence type="predicted"/>
<comment type="caution">
    <text evidence="1">The sequence shown here is derived from an EMBL/GenBank/DDBJ whole genome shotgun (WGS) entry which is preliminary data.</text>
</comment>
<organism evidence="1 2">
    <name type="scientific">Splendidivirga corallicola</name>
    <dbReference type="NCBI Taxonomy" id="3051826"/>
    <lineage>
        <taxon>Bacteria</taxon>
        <taxon>Pseudomonadati</taxon>
        <taxon>Bacteroidota</taxon>
        <taxon>Cytophagia</taxon>
        <taxon>Cytophagales</taxon>
        <taxon>Splendidivirgaceae</taxon>
        <taxon>Splendidivirga</taxon>
    </lineage>
</organism>
<accession>A0ABT8KPX5</accession>
<reference evidence="1" key="1">
    <citation type="submission" date="2023-06" db="EMBL/GenBank/DDBJ databases">
        <title>Genomic of Parafulvivirga corallium.</title>
        <authorList>
            <person name="Wang G."/>
        </authorList>
    </citation>
    <scope>NUCLEOTIDE SEQUENCE</scope>
    <source>
        <strain evidence="1">BMA10</strain>
    </source>
</reference>
<keyword evidence="2" id="KW-1185">Reference proteome</keyword>
<sequence>MNKKKAGRIVLDDIPFTMVCVFTNHLQIDVCEDTDLANREVIKAVDPRLN</sequence>
<evidence type="ECO:0000313" key="1">
    <source>
        <dbReference type="EMBL" id="MDN5201585.1"/>
    </source>
</evidence>
<name>A0ABT8KPX5_9BACT</name>
<dbReference type="RefSeq" id="WP_346751613.1">
    <property type="nucleotide sequence ID" value="NZ_JAUJEA010000003.1"/>
</dbReference>
<gene>
    <name evidence="1" type="ORF">QQ008_09440</name>
</gene>